<evidence type="ECO:0000313" key="3">
    <source>
        <dbReference type="Proteomes" id="UP000244792"/>
    </source>
</evidence>
<dbReference type="EMBL" id="CP020921">
    <property type="protein sequence ID" value="AWB10723.1"/>
    <property type="molecule type" value="Genomic_DNA"/>
</dbReference>
<keyword evidence="1" id="KW-1133">Transmembrane helix</keyword>
<protein>
    <submittedName>
        <fullName evidence="2">Uncharacterized protein</fullName>
    </submittedName>
</protein>
<proteinExistence type="predicted"/>
<keyword evidence="1" id="KW-0812">Transmembrane</keyword>
<gene>
    <name evidence="2" type="ORF">TDSAC_1383</name>
</gene>
<accession>A0A2R4W1N8</accession>
<dbReference type="RefSeq" id="WP_108309506.1">
    <property type="nucleotide sequence ID" value="NZ_CP020921.1"/>
</dbReference>
<organism evidence="2 3">
    <name type="scientific">Thermodesulfobium acidiphilum</name>
    <dbReference type="NCBI Taxonomy" id="1794699"/>
    <lineage>
        <taxon>Bacteria</taxon>
        <taxon>Pseudomonadati</taxon>
        <taxon>Thermodesulfobiota</taxon>
        <taxon>Thermodesulfobiia</taxon>
        <taxon>Thermodesulfobiales</taxon>
        <taxon>Thermodesulfobiaceae</taxon>
        <taxon>Thermodesulfobium</taxon>
    </lineage>
</organism>
<keyword evidence="3" id="KW-1185">Reference proteome</keyword>
<dbReference type="KEGG" id="taci:TDSAC_1383"/>
<keyword evidence="1" id="KW-0472">Membrane</keyword>
<evidence type="ECO:0000256" key="1">
    <source>
        <dbReference type="SAM" id="Phobius"/>
    </source>
</evidence>
<dbReference type="Proteomes" id="UP000244792">
    <property type="component" value="Chromosome"/>
</dbReference>
<dbReference type="OrthoDB" id="55472at2"/>
<feature type="transmembrane region" description="Helical" evidence="1">
    <location>
        <begin position="7"/>
        <end position="30"/>
    </location>
</feature>
<sequence length="707" mass="77518">MNKNGSALIIVLIIMTLILTISVAIAALGINPIKFAAQNALYDQSVYAAQDFSSKYINAIKQQFVANQGIPPDPNSLGIPTSQQYNTKGTGNPNIEVDLASADYAFYPDPANWTDCHYDLSFITKDLISGKNVLQYNVHFDINNSPPNAALLTNKDYHSGGTQGGNWWLGGFSRVVGPYYTNDDIGIAYWQNANANAKPPTAPMFDALNRFVPTAPALPDLRVGGQIIWYGSQPGSSSDWEKIAYQGSAGVKTNYPKYSFAQNVLKRGINLLPAEAKGNSTLAGSNNSFVAFNSGFSSIVGGNYYSLYINPSTINNNYSVDKFEFSSMRMNFQVNGRPKYASTYRITLSSNSGAQYRIWLIDIPRDSGSTATDTELSTKIFYVQKYNSKLGKWLYTNDPPFASCPAVINSDRCNPYIVTDHTDFNLIYINGHVQEMQTSTLPSSDYNSLSDLYNALTLSGHGTSSSGNLADLVAGKAPANPQDPNNPWQYYVSGRLTVAAAGDIVIGDGGTNYLNYSLTYPERLVNPDGSFTSYSGTDDSRFLLGLVARNIFLNVKSNASKPPSKPDYANDGTNVSDNQTYSFDGQILTFGTQTGNNDNTIQTGVFDNYHYYSNVASGNPASTSNYPYFSVGYGSDNLLGYALTRGMLVENWHGVWGFFNGSALTNGYQDEYVYDNRLRYFVTPWFPLPKSPNMSANYSMTVEIIKL</sequence>
<name>A0A2R4W1N8_THEAF</name>
<dbReference type="AlphaFoldDB" id="A0A2R4W1N8"/>
<reference evidence="2 3" key="1">
    <citation type="submission" date="2017-04" db="EMBL/GenBank/DDBJ databases">
        <title>Genomic insights into metabolism of Thermodesulfobium acidiphilum.</title>
        <authorList>
            <person name="Toshchakov S.V."/>
            <person name="Frolov E.N."/>
            <person name="Kublanov I.V."/>
            <person name="Samarov N.I."/>
            <person name="Novikov A."/>
            <person name="Lebedinsky A.V."/>
            <person name="Bonch-Osmolovskaya E.A."/>
            <person name="Chernyh N.A."/>
        </authorList>
    </citation>
    <scope>NUCLEOTIDE SEQUENCE [LARGE SCALE GENOMIC DNA]</scope>
    <source>
        <strain evidence="2 3">3127-1</strain>
    </source>
</reference>
<evidence type="ECO:0000313" key="2">
    <source>
        <dbReference type="EMBL" id="AWB10723.1"/>
    </source>
</evidence>